<dbReference type="OrthoDB" id="3223825at2759"/>
<dbReference type="HOGENOM" id="CLU_035160_1_0_1"/>
<dbReference type="AlphaFoldDB" id="F8P4M3"/>
<accession>F8P4M3</accession>
<feature type="region of interest" description="Disordered" evidence="1">
    <location>
        <begin position="63"/>
        <end position="148"/>
    </location>
</feature>
<feature type="compositionally biased region" description="Basic residues" evidence="1">
    <location>
        <begin position="426"/>
        <end position="441"/>
    </location>
</feature>
<dbReference type="EMBL" id="GL945438">
    <property type="protein sequence ID" value="EGO21560.1"/>
    <property type="molecule type" value="Genomic_DNA"/>
</dbReference>
<dbReference type="RefSeq" id="XP_007321346.1">
    <property type="nucleotide sequence ID" value="XM_007321284.1"/>
</dbReference>
<dbReference type="Proteomes" id="UP000008064">
    <property type="component" value="Unassembled WGS sequence"/>
</dbReference>
<feature type="region of interest" description="Disordered" evidence="1">
    <location>
        <begin position="417"/>
        <end position="441"/>
    </location>
</feature>
<evidence type="ECO:0000256" key="1">
    <source>
        <dbReference type="SAM" id="MobiDB-lite"/>
    </source>
</evidence>
<evidence type="ECO:0000313" key="3">
    <source>
        <dbReference type="Proteomes" id="UP000008064"/>
    </source>
</evidence>
<evidence type="ECO:0000313" key="2">
    <source>
        <dbReference type="EMBL" id="EGO21560.1"/>
    </source>
</evidence>
<protein>
    <submittedName>
        <fullName evidence="2">Uncharacterized protein</fullName>
    </submittedName>
</protein>
<gene>
    <name evidence="2" type="ORF">SERLADRAFT_410173</name>
</gene>
<dbReference type="GeneID" id="18812876"/>
<reference evidence="3" key="1">
    <citation type="journal article" date="2011" name="Science">
        <title>The plant cell wall-decomposing machinery underlies the functional diversity of forest fungi.</title>
        <authorList>
            <person name="Eastwood D.C."/>
            <person name="Floudas D."/>
            <person name="Binder M."/>
            <person name="Majcherczyk A."/>
            <person name="Schneider P."/>
            <person name="Aerts A."/>
            <person name="Asiegbu F.O."/>
            <person name="Baker S.E."/>
            <person name="Barry K."/>
            <person name="Bendiksby M."/>
            <person name="Blumentritt M."/>
            <person name="Coutinho P.M."/>
            <person name="Cullen D."/>
            <person name="de Vries R.P."/>
            <person name="Gathman A."/>
            <person name="Goodell B."/>
            <person name="Henrissat B."/>
            <person name="Ihrmark K."/>
            <person name="Kauserud H."/>
            <person name="Kohler A."/>
            <person name="LaButti K."/>
            <person name="Lapidus A."/>
            <person name="Lavin J.L."/>
            <person name="Lee Y.-H."/>
            <person name="Lindquist E."/>
            <person name="Lilly W."/>
            <person name="Lucas S."/>
            <person name="Morin E."/>
            <person name="Murat C."/>
            <person name="Oguiza J.A."/>
            <person name="Park J."/>
            <person name="Pisabarro A.G."/>
            <person name="Riley R."/>
            <person name="Rosling A."/>
            <person name="Salamov A."/>
            <person name="Schmidt O."/>
            <person name="Schmutz J."/>
            <person name="Skrede I."/>
            <person name="Stenlid J."/>
            <person name="Wiebenga A."/>
            <person name="Xie X."/>
            <person name="Kuees U."/>
            <person name="Hibbett D.S."/>
            <person name="Hoffmeister D."/>
            <person name="Hoegberg N."/>
            <person name="Martin F."/>
            <person name="Grigoriev I.V."/>
            <person name="Watkinson S.C."/>
        </authorList>
    </citation>
    <scope>NUCLEOTIDE SEQUENCE [LARGE SCALE GENOMIC DNA]</scope>
    <source>
        <strain evidence="3">S7.9</strain>
    </source>
</reference>
<dbReference type="KEGG" id="sla:SERLADRAFT_410173"/>
<organism evidence="3">
    <name type="scientific">Serpula lacrymans var. lacrymans (strain S7.9)</name>
    <name type="common">Dry rot fungus</name>
    <dbReference type="NCBI Taxonomy" id="578457"/>
    <lineage>
        <taxon>Eukaryota</taxon>
        <taxon>Fungi</taxon>
        <taxon>Dikarya</taxon>
        <taxon>Basidiomycota</taxon>
        <taxon>Agaricomycotina</taxon>
        <taxon>Agaricomycetes</taxon>
        <taxon>Agaricomycetidae</taxon>
        <taxon>Boletales</taxon>
        <taxon>Coniophorineae</taxon>
        <taxon>Serpulaceae</taxon>
        <taxon>Serpula</taxon>
    </lineage>
</organism>
<feature type="compositionally biased region" description="Polar residues" evidence="1">
    <location>
        <begin position="63"/>
        <end position="77"/>
    </location>
</feature>
<proteinExistence type="predicted"/>
<sequence length="465" mass="51932">MQVFRCYYQNPIMQWSLFQQDMLSSSNSTTHDALAQATPNLLFMPSSPSIYPRHLPLRNSTADIQTSTPAPAPQTNVRGAAPRPIPLNLIDPVLLGEPSPPSASTNGLHALANNSPPSASNSPRSASHPCPSVPRPAARELTKAEQASRAIAAKEKKVMKQQIKDDIDEYLQDQLYLVALAAKHNVTLDYMKKQVSSEMNYKTTCLPLGERKNLKELQNIASKTTNSSDLNQEEREELCNHFLEQCKVKITGSHANNTAVARDMMLTAERIGREFDNLALRTGAYGCFFLTCGHIYNTGTTTWYGSDNLMDFWEDIIGRDPDELAMLFEQWACSQNQIGNLLKRKTKMVYKQYDQSIVATHGVKIIGWPEDVPFVNPSAIGTMAEIHKLQDAWKTGTCHWVKLSSAQLQEHKKQLDARLRSGEVTRKKRKKHSDAGLPRKRCQVARCDENEGIEQGGSRVPNTQG</sequence>
<feature type="compositionally biased region" description="Low complexity" evidence="1">
    <location>
        <begin position="112"/>
        <end position="127"/>
    </location>
</feature>
<name>F8P4M3_SERL9</name>